<evidence type="ECO:0000256" key="2">
    <source>
        <dbReference type="ARBA" id="ARBA00022980"/>
    </source>
</evidence>
<evidence type="ECO:0000256" key="7">
    <source>
        <dbReference type="SAM" id="MobiDB-lite"/>
    </source>
</evidence>
<dbReference type="HAMAP" id="MF_00291_B">
    <property type="entry name" value="Ribosomal_uS2_B"/>
    <property type="match status" value="1"/>
</dbReference>
<dbReference type="GO" id="GO:0003735">
    <property type="term" value="F:structural constituent of ribosome"/>
    <property type="evidence" value="ECO:0007669"/>
    <property type="project" value="InterPro"/>
</dbReference>
<dbReference type="CDD" id="cd01425">
    <property type="entry name" value="RPS2"/>
    <property type="match status" value="1"/>
</dbReference>
<organism evidence="8 9">
    <name type="scientific">Candidatus Gottesmanbacteria bacterium RIFCSPHIGHO2_01_FULL_40_15</name>
    <dbReference type="NCBI Taxonomy" id="1798376"/>
    <lineage>
        <taxon>Bacteria</taxon>
        <taxon>Candidatus Gottesmaniibacteriota</taxon>
    </lineage>
</organism>
<comment type="caution">
    <text evidence="8">The sequence shown here is derived from an EMBL/GenBank/DDBJ whole genome shotgun (WGS) entry which is preliminary data.</text>
</comment>
<dbReference type="InterPro" id="IPR001865">
    <property type="entry name" value="Ribosomal_uS2"/>
</dbReference>
<evidence type="ECO:0000256" key="1">
    <source>
        <dbReference type="ARBA" id="ARBA00006242"/>
    </source>
</evidence>
<proteinExistence type="inferred from homology"/>
<reference evidence="8 9" key="1">
    <citation type="journal article" date="2016" name="Nat. Commun.">
        <title>Thousands of microbial genomes shed light on interconnected biogeochemical processes in an aquifer system.</title>
        <authorList>
            <person name="Anantharaman K."/>
            <person name="Brown C.T."/>
            <person name="Hug L.A."/>
            <person name="Sharon I."/>
            <person name="Castelle C.J."/>
            <person name="Probst A.J."/>
            <person name="Thomas B.C."/>
            <person name="Singh A."/>
            <person name="Wilkins M.J."/>
            <person name="Karaoz U."/>
            <person name="Brodie E.L."/>
            <person name="Williams K.H."/>
            <person name="Hubbard S.S."/>
            <person name="Banfield J.F."/>
        </authorList>
    </citation>
    <scope>NUCLEOTIDE SEQUENCE [LARGE SCALE GENOMIC DNA]</scope>
</reference>
<evidence type="ECO:0000313" key="8">
    <source>
        <dbReference type="EMBL" id="OGG06034.1"/>
    </source>
</evidence>
<dbReference type="GO" id="GO:0006412">
    <property type="term" value="P:translation"/>
    <property type="evidence" value="ECO:0007669"/>
    <property type="project" value="UniProtKB-UniRule"/>
</dbReference>
<dbReference type="PROSITE" id="PS00963">
    <property type="entry name" value="RIBOSOMAL_S2_2"/>
    <property type="match status" value="1"/>
</dbReference>
<gene>
    <name evidence="5" type="primary">rpsB</name>
    <name evidence="8" type="ORF">A2777_00775</name>
</gene>
<evidence type="ECO:0000313" key="9">
    <source>
        <dbReference type="Proteomes" id="UP000177354"/>
    </source>
</evidence>
<accession>A0A1F5Z135</accession>
<keyword evidence="2 5" id="KW-0689">Ribosomal protein</keyword>
<dbReference type="NCBIfam" id="TIGR01011">
    <property type="entry name" value="rpsB_bact"/>
    <property type="match status" value="1"/>
</dbReference>
<feature type="compositionally biased region" description="Basic and acidic residues" evidence="7">
    <location>
        <begin position="243"/>
        <end position="266"/>
    </location>
</feature>
<dbReference type="GO" id="GO:0015935">
    <property type="term" value="C:small ribosomal subunit"/>
    <property type="evidence" value="ECO:0007669"/>
    <property type="project" value="InterPro"/>
</dbReference>
<dbReference type="InterPro" id="IPR018130">
    <property type="entry name" value="Ribosomal_uS2_CS"/>
</dbReference>
<name>A0A1F5Z135_9BACT</name>
<dbReference type="InterPro" id="IPR005706">
    <property type="entry name" value="Ribosomal_uS2_bac/mit/plastid"/>
</dbReference>
<dbReference type="PANTHER" id="PTHR12534">
    <property type="entry name" value="30S RIBOSOMAL PROTEIN S2 PROKARYOTIC AND ORGANELLAR"/>
    <property type="match status" value="1"/>
</dbReference>
<evidence type="ECO:0000256" key="5">
    <source>
        <dbReference type="HAMAP-Rule" id="MF_00291"/>
    </source>
</evidence>
<evidence type="ECO:0000256" key="6">
    <source>
        <dbReference type="RuleBase" id="RU003631"/>
    </source>
</evidence>
<feature type="compositionally biased region" description="Basic residues" evidence="7">
    <location>
        <begin position="267"/>
        <end position="289"/>
    </location>
</feature>
<dbReference type="Pfam" id="PF00318">
    <property type="entry name" value="Ribosomal_S2"/>
    <property type="match status" value="1"/>
</dbReference>
<sequence length="308" mass="34926">MREISLKDLLEAGCHFGHKVARWHPKAAAFIYQPREGVHIIDLVKTRVYLKKAAAFIYELANQGKIILFIASKRQAKGVVTEAVKKSGIPYMTNRWIGGFITNWEEVKKNIDKMHTWRKEREDGSWEQYPKHEVVKLNKKLKGVEDIYSGVESLTGLPDAVFIVDIVKEDTALKEANRRGIPVIAIVDTNANPTLVDYPIPANDDAVGSISYIVNFMVEAYFEGRKIAEKKEGIKEIKAVEPVKEEKKEVMEKKEATAKKEAEGKALKQKPRKEKKKEKKEKKVSLKSKGKSEKPAGKSKAKTEQIKK</sequence>
<dbReference type="InterPro" id="IPR023591">
    <property type="entry name" value="Ribosomal_uS2_flav_dom_sf"/>
</dbReference>
<protein>
    <recommendedName>
        <fullName evidence="4 5">Small ribosomal subunit protein uS2</fullName>
    </recommendedName>
</protein>
<dbReference type="Gene3D" id="3.40.50.10490">
    <property type="entry name" value="Glucose-6-phosphate isomerase like protein, domain 1"/>
    <property type="match status" value="1"/>
</dbReference>
<dbReference type="PRINTS" id="PR00395">
    <property type="entry name" value="RIBOSOMALS2"/>
</dbReference>
<dbReference type="SUPFAM" id="SSF52313">
    <property type="entry name" value="Ribosomal protein S2"/>
    <property type="match status" value="1"/>
</dbReference>
<dbReference type="AlphaFoldDB" id="A0A1F5Z135"/>
<feature type="region of interest" description="Disordered" evidence="7">
    <location>
        <begin position="243"/>
        <end position="308"/>
    </location>
</feature>
<feature type="compositionally biased region" description="Basic and acidic residues" evidence="7">
    <location>
        <begin position="290"/>
        <end position="308"/>
    </location>
</feature>
<evidence type="ECO:0000256" key="4">
    <source>
        <dbReference type="ARBA" id="ARBA00035256"/>
    </source>
</evidence>
<dbReference type="EMBL" id="MFJF01000019">
    <property type="protein sequence ID" value="OGG06034.1"/>
    <property type="molecule type" value="Genomic_DNA"/>
</dbReference>
<dbReference type="Proteomes" id="UP000177354">
    <property type="component" value="Unassembled WGS sequence"/>
</dbReference>
<evidence type="ECO:0000256" key="3">
    <source>
        <dbReference type="ARBA" id="ARBA00023274"/>
    </source>
</evidence>
<dbReference type="PANTHER" id="PTHR12534:SF0">
    <property type="entry name" value="SMALL RIBOSOMAL SUBUNIT PROTEIN US2M"/>
    <property type="match status" value="1"/>
</dbReference>
<comment type="similarity">
    <text evidence="1 5 6">Belongs to the universal ribosomal protein uS2 family.</text>
</comment>
<keyword evidence="3 5" id="KW-0687">Ribonucleoprotein</keyword>
<dbReference type="Gene3D" id="1.10.287.610">
    <property type="entry name" value="Helix hairpin bin"/>
    <property type="match status" value="1"/>
</dbReference>